<organism evidence="3 4">
    <name type="scientific">Aureobasidium subglaciale (strain EXF-2481)</name>
    <name type="common">Aureobasidium pullulans var. subglaciale</name>
    <dbReference type="NCBI Taxonomy" id="1043005"/>
    <lineage>
        <taxon>Eukaryota</taxon>
        <taxon>Fungi</taxon>
        <taxon>Dikarya</taxon>
        <taxon>Ascomycota</taxon>
        <taxon>Pezizomycotina</taxon>
        <taxon>Dothideomycetes</taxon>
        <taxon>Dothideomycetidae</taxon>
        <taxon>Dothideales</taxon>
        <taxon>Saccotheciaceae</taxon>
        <taxon>Aureobasidium</taxon>
    </lineage>
</organism>
<feature type="compositionally biased region" description="Polar residues" evidence="1">
    <location>
        <begin position="317"/>
        <end position="328"/>
    </location>
</feature>
<feature type="compositionally biased region" description="Basic residues" evidence="1">
    <location>
        <begin position="722"/>
        <end position="747"/>
    </location>
</feature>
<dbReference type="HOGENOM" id="CLU_322870_0_0_1"/>
<dbReference type="OrthoDB" id="5303703at2759"/>
<protein>
    <recommendedName>
        <fullName evidence="2">C2H2-type domain-containing protein</fullName>
    </recommendedName>
</protein>
<evidence type="ECO:0000259" key="2">
    <source>
        <dbReference type="PROSITE" id="PS00028"/>
    </source>
</evidence>
<gene>
    <name evidence="3" type="ORF">AUEXF2481DRAFT_352377</name>
</gene>
<dbReference type="GeneID" id="25365269"/>
<feature type="compositionally biased region" description="Acidic residues" evidence="1">
    <location>
        <begin position="660"/>
        <end position="670"/>
    </location>
</feature>
<feature type="compositionally biased region" description="Basic and acidic residues" evidence="1">
    <location>
        <begin position="59"/>
        <end position="73"/>
    </location>
</feature>
<feature type="region of interest" description="Disordered" evidence="1">
    <location>
        <begin position="630"/>
        <end position="685"/>
    </location>
</feature>
<feature type="region of interest" description="Disordered" evidence="1">
    <location>
        <begin position="1"/>
        <end position="29"/>
    </location>
</feature>
<feature type="compositionally biased region" description="Basic and acidic residues" evidence="1">
    <location>
        <begin position="515"/>
        <end position="536"/>
    </location>
</feature>
<name>A0A074Z205_AURSE</name>
<feature type="compositionally biased region" description="Polar residues" evidence="1">
    <location>
        <begin position="108"/>
        <end position="119"/>
    </location>
</feature>
<dbReference type="PROSITE" id="PS00028">
    <property type="entry name" value="ZINC_FINGER_C2H2_1"/>
    <property type="match status" value="1"/>
</dbReference>
<feature type="domain" description="C2H2-type" evidence="2">
    <location>
        <begin position="928"/>
        <end position="949"/>
    </location>
</feature>
<feature type="compositionally biased region" description="Basic and acidic residues" evidence="1">
    <location>
        <begin position="291"/>
        <end position="301"/>
    </location>
</feature>
<dbReference type="STRING" id="1043005.A0A074Z205"/>
<feature type="compositionally biased region" description="Basic and acidic residues" evidence="1">
    <location>
        <begin position="338"/>
        <end position="354"/>
    </location>
</feature>
<sequence length="998" mass="108898">MQHDTMPAPMFTYSVPTLPPKDLDPTDIHLDTEITNDTTRSYDPFAPVKARLTSVGMHVDNEPAERDSKDTHKVHSQPSKRANQAIVKDQMDMNAVETAPGAEEQPLTPASTDTDLESAGTQKVIDTSEGVAEADDHAPVLERPEPISPSPSDISNTNYTTCERPKDALLRATAEVNDAVATAGHENVEEPVPTSAEPEAAQAEFPEAEVRKPNIIHPEVIEAGISEPGSAQSATAMLGAEDTVVAMPNFLQNEAAQPTDSHLVPGQSTEIEIAGDHMPNEPSMEGMSTTDDPHQEQDARRPTSPTCEPAAADDSSSETAKSSDTNEQVAWLRNKYQSFEESRSSENEEEKVQEKSATNTHTPPYTINNGIEDTGILENNGAAGKTSKSTLVDHANSTTVVMPRISLFGDPSSSLAVIEPRISLFCGPSSPKPVIEPRKSEAADIEAERVAGPVAEGGLDSGFDLFEESEDVPIDLTRSLLLEEAMSGDVEQFDEWDFDSKLDVEADTVEADTEAGAREDHSGTANDSDHDARPDVEVLSGGISPAASQVSQESATLAKNLVHFIASKTQYPPNSDNADTEILTLSGRGIASGLGQSMLQSIPLEQRCDCVKHPCTHDLNLRPRDKKEVANYGNVYDNDPTSDYEEDPNGTSASRIAREDMDEDESDNDDAGPYSMTGGLETRNSRMNDMFERGPYNQRDSCIRDKNTLHDELSADEVIEKPKKRKRAKQTSSRPSKKAKSNNRTIKRARESDDEDLITTQDDNGEVILIKEIKEIKETKKSPESQTIAQIMQRLATPHTTKLSYPITFNSPNTSCSLCNQRSYAFTGCGSRKIKVFDYGNGLTEIPNANEAGLPIPMKRKPAATNLCMTCTTAKMAILMCKTHSMLELDPVPDFDKPAAYDRMIKNQPAEEGEVWCSVCPLPALHSCGKNCGAKFCETCAIKVHTTHHEDLQAMLQATKDEITAEYRYGLRADVALLRGDGELVKFMKRHSKTNKPV</sequence>
<feature type="region of interest" description="Disordered" evidence="1">
    <location>
        <begin position="713"/>
        <end position="754"/>
    </location>
</feature>
<dbReference type="CDD" id="cd19757">
    <property type="entry name" value="Bbox1"/>
    <property type="match status" value="1"/>
</dbReference>
<dbReference type="RefSeq" id="XP_013341678.1">
    <property type="nucleotide sequence ID" value="XM_013486224.1"/>
</dbReference>
<reference evidence="3 4" key="1">
    <citation type="journal article" date="2014" name="BMC Genomics">
        <title>Genome sequencing of four Aureobasidium pullulans varieties: biotechnological potential, stress tolerance, and description of new species.</title>
        <authorList>
            <person name="Gostin Ar C."/>
            <person name="Ohm R.A."/>
            <person name="Kogej T."/>
            <person name="Sonjak S."/>
            <person name="Turk M."/>
            <person name="Zajc J."/>
            <person name="Zalar P."/>
            <person name="Grube M."/>
            <person name="Sun H."/>
            <person name="Han J."/>
            <person name="Sharma A."/>
            <person name="Chiniquy J."/>
            <person name="Ngan C.Y."/>
            <person name="Lipzen A."/>
            <person name="Barry K."/>
            <person name="Grigoriev I.V."/>
            <person name="Gunde-Cimerman N."/>
        </authorList>
    </citation>
    <scope>NUCLEOTIDE SEQUENCE [LARGE SCALE GENOMIC DNA]</scope>
    <source>
        <strain evidence="3 4">EXF-2481</strain>
    </source>
</reference>
<dbReference type="InParanoid" id="A0A074Z205"/>
<evidence type="ECO:0000313" key="4">
    <source>
        <dbReference type="Proteomes" id="UP000030641"/>
    </source>
</evidence>
<keyword evidence="4" id="KW-1185">Reference proteome</keyword>
<evidence type="ECO:0000313" key="3">
    <source>
        <dbReference type="EMBL" id="KEQ93086.1"/>
    </source>
</evidence>
<feature type="region of interest" description="Disordered" evidence="1">
    <location>
        <begin position="274"/>
        <end position="388"/>
    </location>
</feature>
<proteinExistence type="predicted"/>
<dbReference type="EMBL" id="KL584767">
    <property type="protein sequence ID" value="KEQ93086.1"/>
    <property type="molecule type" value="Genomic_DNA"/>
</dbReference>
<dbReference type="Proteomes" id="UP000030641">
    <property type="component" value="Unassembled WGS sequence"/>
</dbReference>
<feature type="region of interest" description="Disordered" evidence="1">
    <location>
        <begin position="510"/>
        <end position="539"/>
    </location>
</feature>
<dbReference type="AlphaFoldDB" id="A0A074Z205"/>
<accession>A0A074Z205</accession>
<feature type="compositionally biased region" description="Polar residues" evidence="1">
    <location>
        <begin position="355"/>
        <end position="371"/>
    </location>
</feature>
<dbReference type="InterPro" id="IPR013087">
    <property type="entry name" value="Znf_C2H2_type"/>
</dbReference>
<feature type="region of interest" description="Disordered" evidence="1">
    <location>
        <begin position="59"/>
        <end position="119"/>
    </location>
</feature>
<evidence type="ECO:0000256" key="1">
    <source>
        <dbReference type="SAM" id="MobiDB-lite"/>
    </source>
</evidence>